<evidence type="ECO:0000256" key="1">
    <source>
        <dbReference type="SAM" id="MobiDB-lite"/>
    </source>
</evidence>
<feature type="compositionally biased region" description="Polar residues" evidence="1">
    <location>
        <begin position="44"/>
        <end position="59"/>
    </location>
</feature>
<dbReference type="KEGG" id="pmet:G4Y79_01245"/>
<evidence type="ECO:0000313" key="3">
    <source>
        <dbReference type="Proteomes" id="UP000594468"/>
    </source>
</evidence>
<keyword evidence="3" id="KW-1185">Reference proteome</keyword>
<sequence>MSAKQKSKQKPEDMLLRIIHVAEILARGESESPEPTTIRDKPTIQATEHPSLAVQKTQM</sequence>
<dbReference type="EMBL" id="CP062983">
    <property type="protein sequence ID" value="QPC83029.1"/>
    <property type="molecule type" value="Genomic_DNA"/>
</dbReference>
<proteinExistence type="predicted"/>
<organism evidence="2 3">
    <name type="scientific">Phototrophicus methaneseepsis</name>
    <dbReference type="NCBI Taxonomy" id="2710758"/>
    <lineage>
        <taxon>Bacteria</taxon>
        <taxon>Bacillati</taxon>
        <taxon>Chloroflexota</taxon>
        <taxon>Candidatus Thermofontia</taxon>
        <taxon>Phototrophicales</taxon>
        <taxon>Phototrophicaceae</taxon>
        <taxon>Phototrophicus</taxon>
    </lineage>
</organism>
<evidence type="ECO:0000313" key="2">
    <source>
        <dbReference type="EMBL" id="QPC83029.1"/>
    </source>
</evidence>
<protein>
    <submittedName>
        <fullName evidence="2">Uncharacterized protein</fullName>
    </submittedName>
</protein>
<gene>
    <name evidence="2" type="ORF">G4Y79_01245</name>
</gene>
<name>A0A7S8EA21_9CHLR</name>
<dbReference type="Proteomes" id="UP000594468">
    <property type="component" value="Chromosome"/>
</dbReference>
<dbReference type="AlphaFoldDB" id="A0A7S8EA21"/>
<reference evidence="2 3" key="1">
    <citation type="submission" date="2020-02" db="EMBL/GenBank/DDBJ databases">
        <authorList>
            <person name="Zheng R.K."/>
            <person name="Sun C.M."/>
        </authorList>
    </citation>
    <scope>NUCLEOTIDE SEQUENCE [LARGE SCALE GENOMIC DNA]</scope>
    <source>
        <strain evidence="3">rifampicinis</strain>
    </source>
</reference>
<dbReference type="RefSeq" id="WP_195171098.1">
    <property type="nucleotide sequence ID" value="NZ_CP062983.1"/>
</dbReference>
<feature type="region of interest" description="Disordered" evidence="1">
    <location>
        <begin position="26"/>
        <end position="59"/>
    </location>
</feature>
<accession>A0A7S8EA21</accession>